<dbReference type="InterPro" id="IPR055372">
    <property type="entry name" value="CBM96"/>
</dbReference>
<dbReference type="Pfam" id="PF24517">
    <property type="entry name" value="CBM96"/>
    <property type="match status" value="1"/>
</dbReference>
<dbReference type="PANTHER" id="PTHR38481:SF1">
    <property type="entry name" value="HYALURONATE LYASE"/>
    <property type="match status" value="1"/>
</dbReference>
<keyword evidence="3" id="KW-0732">Signal</keyword>
<feature type="domain" description="Polysaccharide lyase family 8 C-terminal" evidence="6">
    <location>
        <begin position="482"/>
        <end position="547"/>
    </location>
</feature>
<proteinExistence type="predicted"/>
<dbReference type="InterPro" id="IPR014718">
    <property type="entry name" value="GH-type_carb-bd"/>
</dbReference>
<name>A0A5S4EZV4_9ACTN</name>
<keyword evidence="2" id="KW-0964">Secreted</keyword>
<evidence type="ECO:0000259" key="7">
    <source>
        <dbReference type="Pfam" id="PF24517"/>
    </source>
</evidence>
<sequence length="594" mass="62998">MAKGWIERNKAQDFYAYASIPAISLAKALLEDSLAAPGSVASHVFAGMDRVVHRRPTWAFAISMSSRRIAAYESINGENRRGWYLGEGMTYLYNDDLAQFNDAFWPTVDPYRLPGITVDTMPRLDMGGGQGLYTPNAQWVGGAALDERYVSAGMSHQADGSELESKKSWFCLDDMVVALGAGINGGGEYSRPPVADARVNGGAHAGTNYGDSQWLLVKNDANPSLTRESFLRFDLGGLRADVASARLVFHAQVVDSGGDTATVNVHGAGDGWEEDTITWGTKPSIGSRLATRRATAAGGWLSVDVTDYVSGLAGTGHVDFAILQPAGQGLSVQIGSREHRTLRPVLRFTLAEPVETVETIVENRHLHAAGTNALTVDGTAQPVSQGWSARFPDARWAHLEGVGGYVFPGGAELHASRAERTGSWRDISTGTVIGDPTPIIRRYLTMWFDHGAAPDQATYAYALLPGATAQQTADRAADLGVRIVANNEELQAIEVNEADGTLFFGNFWVSGDGDGLTTDAPAAVVVRRAGGQIRVAVSDPKRTASTVKVTLPYPASAVLSADSTVTVSTGNRPVVTVKAAGSAGRSHQAVLAAG</sequence>
<evidence type="ECO:0000259" key="6">
    <source>
        <dbReference type="Pfam" id="PF02884"/>
    </source>
</evidence>
<feature type="domain" description="Carbohydrate-binding module family 96" evidence="7">
    <location>
        <begin position="191"/>
        <end position="347"/>
    </location>
</feature>
<dbReference type="InterPro" id="IPR011071">
    <property type="entry name" value="Lyase_8-like_C"/>
</dbReference>
<dbReference type="AlphaFoldDB" id="A0A5S4EZV4"/>
<reference evidence="8 9" key="1">
    <citation type="submission" date="2019-05" db="EMBL/GenBank/DDBJ databases">
        <title>Draft genome sequence of Nonomuraea turkmeniaca DSM 43926.</title>
        <authorList>
            <person name="Saricaoglu S."/>
            <person name="Isik K."/>
        </authorList>
    </citation>
    <scope>NUCLEOTIDE SEQUENCE [LARGE SCALE GENOMIC DNA]</scope>
    <source>
        <strain evidence="8 9">DSM 43926</strain>
    </source>
</reference>
<dbReference type="Pfam" id="PF02278">
    <property type="entry name" value="Lyase_8"/>
    <property type="match status" value="2"/>
</dbReference>
<protein>
    <submittedName>
        <fullName evidence="8">DNRLRE domain-containing protein</fullName>
    </submittedName>
</protein>
<dbReference type="GO" id="GO:0016829">
    <property type="term" value="F:lyase activity"/>
    <property type="evidence" value="ECO:0007669"/>
    <property type="project" value="UniProtKB-KW"/>
</dbReference>
<dbReference type="InterPro" id="IPR003159">
    <property type="entry name" value="Lyase_8_central_dom"/>
</dbReference>
<feature type="domain" description="Polysaccharide lyase family 8 central" evidence="5">
    <location>
        <begin position="355"/>
        <end position="467"/>
    </location>
</feature>
<dbReference type="RefSeq" id="WP_138672723.1">
    <property type="nucleotide sequence ID" value="NZ_VCKY01000249.1"/>
</dbReference>
<accession>A0A5S4EZV4</accession>
<keyword evidence="4" id="KW-0456">Lyase</keyword>
<dbReference type="Pfam" id="PF02884">
    <property type="entry name" value="Lyase_8_C"/>
    <property type="match status" value="1"/>
</dbReference>
<comment type="subcellular location">
    <subcellularLocation>
        <location evidence="1">Secreted</location>
    </subcellularLocation>
</comment>
<dbReference type="EMBL" id="VCKY01000249">
    <property type="protein sequence ID" value="TMR09149.1"/>
    <property type="molecule type" value="Genomic_DNA"/>
</dbReference>
<dbReference type="InterPro" id="IPR011013">
    <property type="entry name" value="Gal_mutarotase_sf_dom"/>
</dbReference>
<dbReference type="InterPro" id="IPR038970">
    <property type="entry name" value="Lyase_8"/>
</dbReference>
<organism evidence="8 9">
    <name type="scientific">Nonomuraea turkmeniaca</name>
    <dbReference type="NCBI Taxonomy" id="103838"/>
    <lineage>
        <taxon>Bacteria</taxon>
        <taxon>Bacillati</taxon>
        <taxon>Actinomycetota</taxon>
        <taxon>Actinomycetes</taxon>
        <taxon>Streptosporangiales</taxon>
        <taxon>Streptosporangiaceae</taxon>
        <taxon>Nonomuraea</taxon>
    </lineage>
</organism>
<evidence type="ECO:0000313" key="8">
    <source>
        <dbReference type="EMBL" id="TMR09149.1"/>
    </source>
</evidence>
<evidence type="ECO:0000313" key="9">
    <source>
        <dbReference type="Proteomes" id="UP000309128"/>
    </source>
</evidence>
<keyword evidence="9" id="KW-1185">Reference proteome</keyword>
<dbReference type="PANTHER" id="PTHR38481">
    <property type="entry name" value="HYALURONATE LYASE"/>
    <property type="match status" value="1"/>
</dbReference>
<dbReference type="GO" id="GO:0005576">
    <property type="term" value="C:extracellular region"/>
    <property type="evidence" value="ECO:0007669"/>
    <property type="project" value="UniProtKB-SubCell"/>
</dbReference>
<dbReference type="SUPFAM" id="SSF74650">
    <property type="entry name" value="Galactose mutarotase-like"/>
    <property type="match status" value="2"/>
</dbReference>
<dbReference type="Gene3D" id="2.60.220.10">
    <property type="entry name" value="Polysaccharide lyase family 8-like, C-terminal"/>
    <property type="match status" value="1"/>
</dbReference>
<gene>
    <name evidence="8" type="ORF">ETD86_44845</name>
</gene>
<evidence type="ECO:0000256" key="4">
    <source>
        <dbReference type="ARBA" id="ARBA00023239"/>
    </source>
</evidence>
<evidence type="ECO:0000256" key="1">
    <source>
        <dbReference type="ARBA" id="ARBA00004613"/>
    </source>
</evidence>
<evidence type="ECO:0000259" key="5">
    <source>
        <dbReference type="Pfam" id="PF02278"/>
    </source>
</evidence>
<dbReference type="Proteomes" id="UP000309128">
    <property type="component" value="Unassembled WGS sequence"/>
</dbReference>
<comment type="caution">
    <text evidence="8">The sequence shown here is derived from an EMBL/GenBank/DDBJ whole genome shotgun (WGS) entry which is preliminary data.</text>
</comment>
<dbReference type="SUPFAM" id="SSF49863">
    <property type="entry name" value="Hyaluronate lyase-like, C-terminal domain"/>
    <property type="match status" value="1"/>
</dbReference>
<evidence type="ECO:0000256" key="3">
    <source>
        <dbReference type="ARBA" id="ARBA00022729"/>
    </source>
</evidence>
<dbReference type="NCBIfam" id="NF033679">
    <property type="entry name" value="DNRLRE_dom"/>
    <property type="match status" value="1"/>
</dbReference>
<feature type="domain" description="Polysaccharide lyase family 8 central" evidence="5">
    <location>
        <begin position="43"/>
        <end position="190"/>
    </location>
</feature>
<evidence type="ECO:0000256" key="2">
    <source>
        <dbReference type="ARBA" id="ARBA00022525"/>
    </source>
</evidence>
<dbReference type="GO" id="GO:0005975">
    <property type="term" value="P:carbohydrate metabolic process"/>
    <property type="evidence" value="ECO:0007669"/>
    <property type="project" value="InterPro"/>
</dbReference>
<dbReference type="OrthoDB" id="6636047at2"/>
<dbReference type="InterPro" id="IPR004103">
    <property type="entry name" value="Lyase_8_C"/>
</dbReference>
<dbReference type="Gene3D" id="2.70.98.10">
    <property type="match status" value="2"/>
</dbReference>
<dbReference type="GO" id="GO:0030246">
    <property type="term" value="F:carbohydrate binding"/>
    <property type="evidence" value="ECO:0007669"/>
    <property type="project" value="InterPro"/>
</dbReference>